<gene>
    <name evidence="3" type="ORF">KFK09_003943</name>
</gene>
<dbReference type="Pfam" id="PF00400">
    <property type="entry name" value="WD40"/>
    <property type="match status" value="1"/>
</dbReference>
<evidence type="ECO:0008006" key="5">
    <source>
        <dbReference type="Google" id="ProtNLM"/>
    </source>
</evidence>
<protein>
    <recommendedName>
        <fullName evidence="5">Transducin/WD40 repeat-like superfamily protein</fullName>
    </recommendedName>
</protein>
<keyword evidence="2" id="KW-0677">Repeat</keyword>
<dbReference type="Gene3D" id="2.130.10.10">
    <property type="entry name" value="YVTN repeat-like/Quinoprotein amine dehydrogenase"/>
    <property type="match status" value="1"/>
</dbReference>
<dbReference type="OrthoDB" id="10264376at2759"/>
<evidence type="ECO:0000256" key="1">
    <source>
        <dbReference type="ARBA" id="ARBA00022574"/>
    </source>
</evidence>
<dbReference type="InterPro" id="IPR051858">
    <property type="entry name" value="WD_repeat_GAD-1"/>
</dbReference>
<comment type="caution">
    <text evidence="3">The sequence shown here is derived from an EMBL/GenBank/DDBJ whole genome shotgun (WGS) entry which is preliminary data.</text>
</comment>
<dbReference type="AlphaFoldDB" id="A0A8T3BZ15"/>
<dbReference type="Proteomes" id="UP000829196">
    <property type="component" value="Unassembled WGS sequence"/>
</dbReference>
<dbReference type="PANTHER" id="PTHR16017">
    <property type="entry name" value="GASTRULATION DEFECTIVE PROTEIN 1-RELATED"/>
    <property type="match status" value="1"/>
</dbReference>
<dbReference type="EMBL" id="JAGYWB010000004">
    <property type="protein sequence ID" value="KAI0524566.1"/>
    <property type="molecule type" value="Genomic_DNA"/>
</dbReference>
<dbReference type="SUPFAM" id="SSF50978">
    <property type="entry name" value="WD40 repeat-like"/>
    <property type="match status" value="1"/>
</dbReference>
<accession>A0A8T3BZ15</accession>
<keyword evidence="1" id="KW-0853">WD repeat</keyword>
<dbReference type="GO" id="GO:0035861">
    <property type="term" value="C:site of double-strand break"/>
    <property type="evidence" value="ECO:0007669"/>
    <property type="project" value="TreeGrafter"/>
</dbReference>
<evidence type="ECO:0000313" key="4">
    <source>
        <dbReference type="Proteomes" id="UP000829196"/>
    </source>
</evidence>
<name>A0A8T3BZ15_DENNO</name>
<dbReference type="InterPro" id="IPR001680">
    <property type="entry name" value="WD40_rpt"/>
</dbReference>
<dbReference type="GO" id="GO:0005634">
    <property type="term" value="C:nucleus"/>
    <property type="evidence" value="ECO:0007669"/>
    <property type="project" value="TreeGrafter"/>
</dbReference>
<dbReference type="InterPro" id="IPR036322">
    <property type="entry name" value="WD40_repeat_dom_sf"/>
</dbReference>
<reference evidence="3" key="1">
    <citation type="journal article" date="2022" name="Front. Genet.">
        <title>Chromosome-Scale Assembly of the Dendrobium nobile Genome Provides Insights Into the Molecular Mechanism of the Biosynthesis of the Medicinal Active Ingredient of Dendrobium.</title>
        <authorList>
            <person name="Xu Q."/>
            <person name="Niu S.-C."/>
            <person name="Li K.-L."/>
            <person name="Zheng P.-J."/>
            <person name="Zhang X.-J."/>
            <person name="Jia Y."/>
            <person name="Liu Y."/>
            <person name="Niu Y.-X."/>
            <person name="Yu L.-H."/>
            <person name="Chen D.-F."/>
            <person name="Zhang G.-Q."/>
        </authorList>
    </citation>
    <scope>NUCLEOTIDE SEQUENCE</scope>
    <source>
        <tissue evidence="3">Leaf</tissue>
    </source>
</reference>
<sequence>MYSLEKVIKPKVARPMRVPVTACAWDHEGKRIVGALGDGSIQLWSMKSVWGSRPDIHFSVDDLILLSRSMDSTLKNPIKIFDNIPNYYAQTNASFSPDEKLILTGTSVEKEDIIEGMLCFYDWRKLDLLSRIGISPHQSVVRCSLYPKIKKVFVTVGDKKEGGTHILYDPSMMQRKESVNDFDAQPIVHNPHALPLFRDQPSQKRQREKILKDPMKSHKPELPENGPGFGGRVGATKGNLLTQYLMKVCGLIKETWIEEDPREAILKYADIAAKDRKIIAHAYAEKPIFAESDSNEEHK</sequence>
<keyword evidence="4" id="KW-1185">Reference proteome</keyword>
<evidence type="ECO:0000256" key="2">
    <source>
        <dbReference type="ARBA" id="ARBA00022737"/>
    </source>
</evidence>
<dbReference type="InterPro" id="IPR015943">
    <property type="entry name" value="WD40/YVTN_repeat-like_dom_sf"/>
</dbReference>
<proteinExistence type="predicted"/>
<evidence type="ECO:0000313" key="3">
    <source>
        <dbReference type="EMBL" id="KAI0524566.1"/>
    </source>
</evidence>
<dbReference type="PANTHER" id="PTHR16017:SF0">
    <property type="entry name" value="WD REPEAT-CONTAINING PROTEIN 70"/>
    <property type="match status" value="1"/>
</dbReference>
<organism evidence="3 4">
    <name type="scientific">Dendrobium nobile</name>
    <name type="common">Orchid</name>
    <dbReference type="NCBI Taxonomy" id="94219"/>
    <lineage>
        <taxon>Eukaryota</taxon>
        <taxon>Viridiplantae</taxon>
        <taxon>Streptophyta</taxon>
        <taxon>Embryophyta</taxon>
        <taxon>Tracheophyta</taxon>
        <taxon>Spermatophyta</taxon>
        <taxon>Magnoliopsida</taxon>
        <taxon>Liliopsida</taxon>
        <taxon>Asparagales</taxon>
        <taxon>Orchidaceae</taxon>
        <taxon>Epidendroideae</taxon>
        <taxon>Malaxideae</taxon>
        <taxon>Dendrobiinae</taxon>
        <taxon>Dendrobium</taxon>
    </lineage>
</organism>